<comment type="catalytic activity">
    <reaction evidence="10 11">
        <text>L-glutamine + H2O = L-glutamate + NH4(+)</text>
        <dbReference type="Rhea" id="RHEA:15889"/>
        <dbReference type="ChEBI" id="CHEBI:15377"/>
        <dbReference type="ChEBI" id="CHEBI:28938"/>
        <dbReference type="ChEBI" id="CHEBI:29985"/>
        <dbReference type="ChEBI" id="CHEBI:58359"/>
    </reaction>
</comment>
<dbReference type="NCBIfam" id="NF009475">
    <property type="entry name" value="PRK12838.1"/>
    <property type="match status" value="1"/>
</dbReference>
<dbReference type="InterPro" id="IPR006274">
    <property type="entry name" value="CarbamoylP_synth_ssu"/>
</dbReference>
<dbReference type="PRINTS" id="PR00097">
    <property type="entry name" value="ANTSNTHASEII"/>
</dbReference>
<keyword evidence="11" id="KW-0055">Arginine biosynthesis</keyword>
<dbReference type="NCBIfam" id="TIGR01368">
    <property type="entry name" value="CPSaseIIsmall"/>
    <property type="match status" value="1"/>
</dbReference>
<evidence type="ECO:0000256" key="10">
    <source>
        <dbReference type="ARBA" id="ARBA00049285"/>
    </source>
</evidence>
<keyword evidence="8 11" id="KW-0665">Pyrimidine biosynthesis</keyword>
<organism evidence="12 13">
    <name type="scientific">Listeria booriae</name>
    <dbReference type="NCBI Taxonomy" id="1552123"/>
    <lineage>
        <taxon>Bacteria</taxon>
        <taxon>Bacillati</taxon>
        <taxon>Bacillota</taxon>
        <taxon>Bacilli</taxon>
        <taxon>Bacillales</taxon>
        <taxon>Listeriaceae</taxon>
        <taxon>Listeria</taxon>
    </lineage>
</organism>
<dbReference type="GO" id="GO:0006207">
    <property type="term" value="P:'de novo' pyrimidine nucleobase biosynthetic process"/>
    <property type="evidence" value="ECO:0007669"/>
    <property type="project" value="InterPro"/>
</dbReference>
<dbReference type="SUPFAM" id="SSF52317">
    <property type="entry name" value="Class I glutamine amidotransferase-like"/>
    <property type="match status" value="1"/>
</dbReference>
<feature type="binding site" evidence="11">
    <location>
        <position position="291"/>
    </location>
    <ligand>
        <name>L-glutamine</name>
        <dbReference type="ChEBI" id="CHEBI:58359"/>
    </ligand>
</feature>
<dbReference type="InterPro" id="IPR017926">
    <property type="entry name" value="GATASE"/>
</dbReference>
<feature type="active site" evidence="11">
    <location>
        <position position="334"/>
    </location>
</feature>
<evidence type="ECO:0000256" key="8">
    <source>
        <dbReference type="ARBA" id="ARBA00022975"/>
    </source>
</evidence>
<comment type="similarity">
    <text evidence="3 11">Belongs to the CarA family.</text>
</comment>
<keyword evidence="7 11" id="KW-0315">Glutamine amidotransferase</keyword>
<dbReference type="CDD" id="cd01744">
    <property type="entry name" value="GATase1_CPSase"/>
    <property type="match status" value="1"/>
</dbReference>
<dbReference type="UniPathway" id="UPA00068">
    <property type="reaction ID" value="UER00171"/>
</dbReference>
<evidence type="ECO:0000256" key="2">
    <source>
        <dbReference type="ARBA" id="ARBA00005077"/>
    </source>
</evidence>
<dbReference type="FunFam" id="3.50.30.20:FF:000001">
    <property type="entry name" value="Carbamoyl-phosphate synthase small chain"/>
    <property type="match status" value="1"/>
</dbReference>
<feature type="binding site" evidence="11">
    <location>
        <position position="289"/>
    </location>
    <ligand>
        <name>L-glutamine</name>
        <dbReference type="ChEBI" id="CHEBI:58359"/>
    </ligand>
</feature>
<dbReference type="FunFam" id="3.40.50.880:FF:000029">
    <property type="entry name" value="Carbamoyl-phosphate synthase small chain"/>
    <property type="match status" value="1"/>
</dbReference>
<dbReference type="SMART" id="SM01097">
    <property type="entry name" value="CPSase_sm_chain"/>
    <property type="match status" value="1"/>
</dbReference>
<comment type="caution">
    <text evidence="12">The sequence shown here is derived from an EMBL/GenBank/DDBJ whole genome shotgun (WGS) entry which is preliminary data.</text>
</comment>
<dbReference type="PANTHER" id="PTHR43418:SF7">
    <property type="entry name" value="CARBAMOYL-PHOSPHATE SYNTHASE SMALL CHAIN"/>
    <property type="match status" value="1"/>
</dbReference>
<dbReference type="GO" id="GO:0004359">
    <property type="term" value="F:glutaminase activity"/>
    <property type="evidence" value="ECO:0007669"/>
    <property type="project" value="RHEA"/>
</dbReference>
<feature type="binding site" evidence="11">
    <location>
        <position position="220"/>
    </location>
    <ligand>
        <name>L-glutamine</name>
        <dbReference type="ChEBI" id="CHEBI:58359"/>
    </ligand>
</feature>
<dbReference type="InterPro" id="IPR050472">
    <property type="entry name" value="Anth_synth/Amidotransfase"/>
</dbReference>
<dbReference type="PROSITE" id="PS51273">
    <property type="entry name" value="GATASE_TYPE_1"/>
    <property type="match status" value="1"/>
</dbReference>
<dbReference type="HAMAP" id="MF_01209">
    <property type="entry name" value="CPSase_S_chain"/>
    <property type="match status" value="1"/>
</dbReference>
<gene>
    <name evidence="11" type="primary">carA</name>
    <name evidence="12" type="ORF">EP57_08250</name>
</gene>
<dbReference type="GO" id="GO:0044205">
    <property type="term" value="P:'de novo' UMP biosynthetic process"/>
    <property type="evidence" value="ECO:0007669"/>
    <property type="project" value="UniProtKB-UniRule"/>
</dbReference>
<dbReference type="InterPro" id="IPR029062">
    <property type="entry name" value="Class_I_gatase-like"/>
</dbReference>
<evidence type="ECO:0000256" key="4">
    <source>
        <dbReference type="ARBA" id="ARBA00022598"/>
    </source>
</evidence>
<feature type="region of interest" description="CPSase" evidence="11">
    <location>
        <begin position="1"/>
        <end position="171"/>
    </location>
</feature>
<keyword evidence="4 11" id="KW-0436">Ligase</keyword>
<feature type="active site" description="Nucleophile" evidence="11">
    <location>
        <position position="247"/>
    </location>
</feature>
<evidence type="ECO:0000256" key="3">
    <source>
        <dbReference type="ARBA" id="ARBA00007800"/>
    </source>
</evidence>
<dbReference type="GO" id="GO:0005524">
    <property type="term" value="F:ATP binding"/>
    <property type="evidence" value="ECO:0007669"/>
    <property type="project" value="UniProtKB-UniRule"/>
</dbReference>
<evidence type="ECO:0000256" key="5">
    <source>
        <dbReference type="ARBA" id="ARBA00022741"/>
    </source>
</evidence>
<reference evidence="12 13" key="1">
    <citation type="submission" date="2014-05" db="EMBL/GenBank/DDBJ databases">
        <title>Novel Listeriaceae from food processing environments.</title>
        <authorList>
            <person name="den Bakker H.C."/>
        </authorList>
    </citation>
    <scope>NUCLEOTIDE SEQUENCE [LARGE SCALE GENOMIC DNA]</scope>
    <source>
        <strain evidence="12 13">FSL A5-0281</strain>
    </source>
</reference>
<dbReference type="RefSeq" id="WP_036085739.1">
    <property type="nucleotide sequence ID" value="NZ_CBCSHQ010000012.1"/>
</dbReference>
<dbReference type="STRING" id="1552123.EP57_08250"/>
<keyword evidence="5 11" id="KW-0547">Nucleotide-binding</keyword>
<dbReference type="InterPro" id="IPR036480">
    <property type="entry name" value="CarbP_synth_ssu_N_sf"/>
</dbReference>
<proteinExistence type="inferred from homology"/>
<feature type="binding site" evidence="11">
    <location>
        <position position="292"/>
    </location>
    <ligand>
        <name>L-glutamine</name>
        <dbReference type="ChEBI" id="CHEBI:58359"/>
    </ligand>
</feature>
<dbReference type="SUPFAM" id="SSF52021">
    <property type="entry name" value="Carbamoyl phosphate synthetase, small subunit N-terminal domain"/>
    <property type="match status" value="1"/>
</dbReference>
<feature type="binding site" evidence="11">
    <location>
        <position position="46"/>
    </location>
    <ligand>
        <name>L-glutamine</name>
        <dbReference type="ChEBI" id="CHEBI:58359"/>
    </ligand>
</feature>
<evidence type="ECO:0000256" key="9">
    <source>
        <dbReference type="ARBA" id="ARBA00048816"/>
    </source>
</evidence>
<dbReference type="GO" id="GO:0004088">
    <property type="term" value="F:carbamoyl-phosphate synthase (glutamine-hydrolyzing) activity"/>
    <property type="evidence" value="ECO:0007669"/>
    <property type="project" value="UniProtKB-UniRule"/>
</dbReference>
<dbReference type="Pfam" id="PF00988">
    <property type="entry name" value="CPSase_sm_chain"/>
    <property type="match status" value="1"/>
</dbReference>
<evidence type="ECO:0000256" key="6">
    <source>
        <dbReference type="ARBA" id="ARBA00022840"/>
    </source>
</evidence>
<feature type="binding site" evidence="11">
    <location>
        <position position="248"/>
    </location>
    <ligand>
        <name>L-glutamine</name>
        <dbReference type="ChEBI" id="CHEBI:58359"/>
    </ligand>
</feature>
<dbReference type="Proteomes" id="UP000029844">
    <property type="component" value="Unassembled WGS sequence"/>
</dbReference>
<feature type="binding site" evidence="11">
    <location>
        <position position="251"/>
    </location>
    <ligand>
        <name>L-glutamine</name>
        <dbReference type="ChEBI" id="CHEBI:58359"/>
    </ligand>
</feature>
<evidence type="ECO:0000256" key="1">
    <source>
        <dbReference type="ARBA" id="ARBA00004812"/>
    </source>
</evidence>
<accession>A0A099W7Z7</accession>
<dbReference type="InterPro" id="IPR002474">
    <property type="entry name" value="CarbamoylP_synth_ssu_N"/>
</dbReference>
<dbReference type="Pfam" id="PF00117">
    <property type="entry name" value="GATase"/>
    <property type="match status" value="1"/>
</dbReference>
<dbReference type="Gene3D" id="3.50.30.20">
    <property type="entry name" value="Carbamoyl-phosphate synthase small subunit, N-terminal domain"/>
    <property type="match status" value="1"/>
</dbReference>
<dbReference type="PANTHER" id="PTHR43418">
    <property type="entry name" value="MULTIFUNCTIONAL TRYPTOPHAN BIOSYNTHESIS PROTEIN-RELATED"/>
    <property type="match status" value="1"/>
</dbReference>
<protein>
    <recommendedName>
        <fullName evidence="11">Carbamoyl phosphate synthase small chain</fullName>
        <ecNumber evidence="11">6.3.5.5</ecNumber>
    </recommendedName>
    <alternativeName>
        <fullName evidence="11">Carbamoyl phosphate synthetase glutamine chain</fullName>
    </alternativeName>
</protein>
<name>A0A099W7Z7_9LIST</name>
<dbReference type="PRINTS" id="PR00099">
    <property type="entry name" value="CPSGATASE"/>
</dbReference>
<evidence type="ECO:0000256" key="11">
    <source>
        <dbReference type="HAMAP-Rule" id="MF_01209"/>
    </source>
</evidence>
<keyword evidence="6 11" id="KW-0067">ATP-binding</keyword>
<dbReference type="GeneID" id="58717363"/>
<comment type="subunit">
    <text evidence="11">Composed of two chains; the small (or glutamine) chain promotes the hydrolysis of glutamine to ammonia, which is used by the large (or ammonia) chain to synthesize carbamoyl phosphate. Tetramer of heterodimers (alpha,beta)4.</text>
</comment>
<dbReference type="AlphaFoldDB" id="A0A099W7Z7"/>
<keyword evidence="11" id="KW-0028">Amino-acid biosynthesis</keyword>
<evidence type="ECO:0000313" key="13">
    <source>
        <dbReference type="Proteomes" id="UP000029844"/>
    </source>
</evidence>
<comment type="pathway">
    <text evidence="2 11">Amino-acid biosynthesis; L-arginine biosynthesis; carbamoyl phosphate from bicarbonate: step 1/1.</text>
</comment>
<dbReference type="UniPathway" id="UPA00070">
    <property type="reaction ID" value="UER00115"/>
</dbReference>
<keyword evidence="13" id="KW-1185">Reference proteome</keyword>
<evidence type="ECO:0000313" key="12">
    <source>
        <dbReference type="EMBL" id="KGL40538.1"/>
    </source>
</evidence>
<dbReference type="GO" id="GO:0006526">
    <property type="term" value="P:L-arginine biosynthetic process"/>
    <property type="evidence" value="ECO:0007669"/>
    <property type="project" value="UniProtKB-UniRule"/>
</dbReference>
<dbReference type="EMBL" id="JNFA01000023">
    <property type="protein sequence ID" value="KGL40538.1"/>
    <property type="molecule type" value="Genomic_DNA"/>
</dbReference>
<evidence type="ECO:0000256" key="7">
    <source>
        <dbReference type="ARBA" id="ARBA00022962"/>
    </source>
</evidence>
<dbReference type="EC" id="6.3.5.5" evidence="11"/>
<sequence length="362" mass="40024">MEKRILMLEDGNYFIGTAIGSDRETIGEVVFNTGMTGYQETITDPSYYGQIITFTYPLVGNYGVNRDDFESIHPAVKGVVVREAAEFASNWRNQLTLDQFLKEKDIPGIAGIDTRKLTKIIRKEGTLKGILAPEKADKEELLHHLRSVRLPVDQVREVSCSKAFTNPGEGKRVVLVDYGVKSSIMRELNKRDCDITVVPYNTTAEEILAMHPDGVMLSNGPGDPKDVPEAVEMIRGLQGKVPLFGICLGHQLFALANGADTFKLKFGHRGANHPVKELATGRVDFTAQNHGYAVDADSLVGKEIEVTHIELNDGTVEGLAHKEFPAYTVQYHPEANPGPSDVNYLFDQFITMMEKEGAEQNA</sequence>
<dbReference type="InterPro" id="IPR035686">
    <property type="entry name" value="CPSase_GATase1"/>
</dbReference>
<dbReference type="eggNOG" id="COG0505">
    <property type="taxonomic scope" value="Bacteria"/>
</dbReference>
<dbReference type="OrthoDB" id="9804328at2"/>
<comment type="pathway">
    <text evidence="1 11">Pyrimidine metabolism; UMP biosynthesis via de novo pathway; (S)-dihydroorotate from bicarbonate: step 1/3.</text>
</comment>
<dbReference type="Gene3D" id="3.40.50.880">
    <property type="match status" value="1"/>
</dbReference>
<comment type="catalytic activity">
    <reaction evidence="9 11">
        <text>hydrogencarbonate + L-glutamine + 2 ATP + H2O = carbamoyl phosphate + L-glutamate + 2 ADP + phosphate + 2 H(+)</text>
        <dbReference type="Rhea" id="RHEA:18633"/>
        <dbReference type="ChEBI" id="CHEBI:15377"/>
        <dbReference type="ChEBI" id="CHEBI:15378"/>
        <dbReference type="ChEBI" id="CHEBI:17544"/>
        <dbReference type="ChEBI" id="CHEBI:29985"/>
        <dbReference type="ChEBI" id="CHEBI:30616"/>
        <dbReference type="ChEBI" id="CHEBI:43474"/>
        <dbReference type="ChEBI" id="CHEBI:58228"/>
        <dbReference type="ChEBI" id="CHEBI:58359"/>
        <dbReference type="ChEBI" id="CHEBI:456216"/>
        <dbReference type="EC" id="6.3.5.5"/>
    </reaction>
</comment>
<feature type="active site" evidence="11">
    <location>
        <position position="332"/>
    </location>
</feature>
<feature type="binding site" evidence="11">
    <location>
        <position position="222"/>
    </location>
    <ligand>
        <name>L-glutamine</name>
        <dbReference type="ChEBI" id="CHEBI:58359"/>
    </ligand>
</feature>
<dbReference type="GO" id="GO:0006541">
    <property type="term" value="P:glutamine metabolic process"/>
    <property type="evidence" value="ECO:0007669"/>
    <property type="project" value="InterPro"/>
</dbReference>
<comment type="function">
    <text evidence="11">Small subunit of the glutamine-dependent carbamoyl phosphate synthetase (CPSase). CPSase catalyzes the formation of carbamoyl phosphate from the ammonia moiety of glutamine, carbonate, and phosphate donated by ATP, constituting the first step of 2 biosynthetic pathways, one leading to arginine and/or urea and the other to pyrimidine nucleotides. The small subunit (glutamine amidotransferase) binds and cleaves glutamine to supply the large subunit with the substrate ammonia.</text>
</comment>
<dbReference type="PRINTS" id="PR00096">
    <property type="entry name" value="GATASE"/>
</dbReference>